<feature type="region of interest" description="Disordered" evidence="5">
    <location>
        <begin position="1"/>
        <end position="80"/>
    </location>
</feature>
<sequence>MSNFNMRDANENLDLEKQGSETTATAEPESPSEEEKRENPTALPESTTKPATSFAPMTPPRYGNKGQQQQQQDGAPVQRTFSRREQLHHTESHLFGGDLIRQQTELQLTHFQSQQGKDVITVHWEGEGDMENPLNWGRLYRWYITALGGLLVLNSTFTSSAPSGIVADMEVTFGFSQEVGILTVSLFVAGYCLGPLIWGPLSERVGRKPVFLVAMACYTGMNVGCALAPNTAAILIFRFLSGAFGASPLTNAGGLIADIWDAKTRGDAMAIFSIAPFAGPALGPIVGGFIYVSGTNWRWLFWVCTIFSGVCFLLTAFTLPETYAPILLKRKAARIRKETNDERYQSPMDMAPLSVGQLIKGIISKPFILLFMEPMLLAITIYMSFTYGLLYLLFEAYPIVFVEGHGFNQGIDGLMFLAFFIGGAIAVVIYVTLINPRYVRKLEALEKGQRVPPEVRLLPVMIAAPLLVVALFWFAWTSYPSISYWSPMLAGALLGLCLLFIFVGLFNFIVDAYLANAASALSGNTVCRSAFGAGFPLFATQMFQRLGTQWAASLLGFLALLMVPIPFILSRYGAKIRAMSKHAAE</sequence>
<gene>
    <name evidence="8" type="ORF">BCV69DRAFT_280614</name>
</gene>
<feature type="domain" description="Major facilitator superfamily (MFS) profile" evidence="7">
    <location>
        <begin position="141"/>
        <end position="585"/>
    </location>
</feature>
<reference evidence="8 9" key="1">
    <citation type="journal article" date="2018" name="Mol. Biol. Evol.">
        <title>Broad Genomic Sampling Reveals a Smut Pathogenic Ancestry of the Fungal Clade Ustilaginomycotina.</title>
        <authorList>
            <person name="Kijpornyongpan T."/>
            <person name="Mondo S.J."/>
            <person name="Barry K."/>
            <person name="Sandor L."/>
            <person name="Lee J."/>
            <person name="Lipzen A."/>
            <person name="Pangilinan J."/>
            <person name="LaButti K."/>
            <person name="Hainaut M."/>
            <person name="Henrissat B."/>
            <person name="Grigoriev I.V."/>
            <person name="Spatafora J.W."/>
            <person name="Aime M.C."/>
        </authorList>
    </citation>
    <scope>NUCLEOTIDE SEQUENCE [LARGE SCALE GENOMIC DNA]</scope>
    <source>
        <strain evidence="8 9">MCA 4718</strain>
    </source>
</reference>
<feature type="transmembrane region" description="Helical" evidence="6">
    <location>
        <begin position="140"/>
        <end position="159"/>
    </location>
</feature>
<dbReference type="EMBL" id="KZ819322">
    <property type="protein sequence ID" value="PWN22996.1"/>
    <property type="molecule type" value="Genomic_DNA"/>
</dbReference>
<keyword evidence="2 6" id="KW-0812">Transmembrane</keyword>
<evidence type="ECO:0000313" key="8">
    <source>
        <dbReference type="EMBL" id="PWN22996.1"/>
    </source>
</evidence>
<organism evidence="8 9">
    <name type="scientific">Pseudomicrostroma glucosiphilum</name>
    <dbReference type="NCBI Taxonomy" id="1684307"/>
    <lineage>
        <taxon>Eukaryota</taxon>
        <taxon>Fungi</taxon>
        <taxon>Dikarya</taxon>
        <taxon>Basidiomycota</taxon>
        <taxon>Ustilaginomycotina</taxon>
        <taxon>Exobasidiomycetes</taxon>
        <taxon>Microstromatales</taxon>
        <taxon>Microstromatales incertae sedis</taxon>
        <taxon>Pseudomicrostroma</taxon>
    </lineage>
</organism>
<feature type="transmembrane region" description="Helical" evidence="6">
    <location>
        <begin position="269"/>
        <end position="293"/>
    </location>
</feature>
<evidence type="ECO:0000259" key="7">
    <source>
        <dbReference type="PROSITE" id="PS50850"/>
    </source>
</evidence>
<feature type="transmembrane region" description="Helical" evidence="6">
    <location>
        <begin position="235"/>
        <end position="257"/>
    </location>
</feature>
<feature type="transmembrane region" description="Helical" evidence="6">
    <location>
        <begin position="414"/>
        <end position="434"/>
    </location>
</feature>
<dbReference type="Proteomes" id="UP000245942">
    <property type="component" value="Unassembled WGS sequence"/>
</dbReference>
<name>A0A316UCS3_9BASI</name>
<dbReference type="Pfam" id="PF07690">
    <property type="entry name" value="MFS_1"/>
    <property type="match status" value="1"/>
</dbReference>
<evidence type="ECO:0000256" key="3">
    <source>
        <dbReference type="ARBA" id="ARBA00022989"/>
    </source>
</evidence>
<feature type="transmembrane region" description="Helical" evidence="6">
    <location>
        <begin position="179"/>
        <end position="198"/>
    </location>
</feature>
<evidence type="ECO:0000313" key="9">
    <source>
        <dbReference type="Proteomes" id="UP000245942"/>
    </source>
</evidence>
<feature type="compositionally biased region" description="Basic and acidic residues" evidence="5">
    <location>
        <begin position="8"/>
        <end position="19"/>
    </location>
</feature>
<comment type="subcellular location">
    <subcellularLocation>
        <location evidence="1">Membrane</location>
        <topology evidence="1">Multi-pass membrane protein</topology>
    </subcellularLocation>
</comment>
<feature type="transmembrane region" description="Helical" evidence="6">
    <location>
        <begin position="367"/>
        <end position="394"/>
    </location>
</feature>
<feature type="transmembrane region" description="Helical" evidence="6">
    <location>
        <begin position="488"/>
        <end position="514"/>
    </location>
</feature>
<evidence type="ECO:0000256" key="2">
    <source>
        <dbReference type="ARBA" id="ARBA00022692"/>
    </source>
</evidence>
<dbReference type="STRING" id="1684307.A0A316UCS3"/>
<dbReference type="PANTHER" id="PTHR23502:SF173">
    <property type="entry name" value="MFS-MULTIDRUG-RESISTANCE TRANSPORTER-RELATED"/>
    <property type="match status" value="1"/>
</dbReference>
<dbReference type="FunFam" id="1.20.1250.20:FF:000011">
    <property type="entry name" value="MFS multidrug transporter, putative"/>
    <property type="match status" value="1"/>
</dbReference>
<accession>A0A316UCS3</accession>
<dbReference type="PANTHER" id="PTHR23502">
    <property type="entry name" value="MAJOR FACILITATOR SUPERFAMILY"/>
    <property type="match status" value="1"/>
</dbReference>
<keyword evidence="4 6" id="KW-0472">Membrane</keyword>
<feature type="compositionally biased region" description="Low complexity" evidence="5">
    <location>
        <begin position="20"/>
        <end position="29"/>
    </location>
</feature>
<evidence type="ECO:0000256" key="6">
    <source>
        <dbReference type="SAM" id="Phobius"/>
    </source>
</evidence>
<feature type="transmembrane region" description="Helical" evidence="6">
    <location>
        <begin position="550"/>
        <end position="569"/>
    </location>
</feature>
<dbReference type="InterPro" id="IPR020846">
    <property type="entry name" value="MFS_dom"/>
</dbReference>
<feature type="transmembrane region" description="Helical" evidence="6">
    <location>
        <begin position="455"/>
        <end position="476"/>
    </location>
</feature>
<proteinExistence type="predicted"/>
<protein>
    <submittedName>
        <fullName evidence="8">Putative mfs-multidrug-resistance transporter</fullName>
    </submittedName>
</protein>
<dbReference type="SUPFAM" id="SSF103473">
    <property type="entry name" value="MFS general substrate transporter"/>
    <property type="match status" value="1"/>
</dbReference>
<feature type="transmembrane region" description="Helical" evidence="6">
    <location>
        <begin position="210"/>
        <end position="229"/>
    </location>
</feature>
<evidence type="ECO:0000256" key="4">
    <source>
        <dbReference type="ARBA" id="ARBA00023136"/>
    </source>
</evidence>
<evidence type="ECO:0000256" key="5">
    <source>
        <dbReference type="SAM" id="MobiDB-lite"/>
    </source>
</evidence>
<dbReference type="RefSeq" id="XP_025350156.1">
    <property type="nucleotide sequence ID" value="XM_025491675.1"/>
</dbReference>
<dbReference type="InterPro" id="IPR036259">
    <property type="entry name" value="MFS_trans_sf"/>
</dbReference>
<dbReference type="PROSITE" id="PS50850">
    <property type="entry name" value="MFS"/>
    <property type="match status" value="1"/>
</dbReference>
<feature type="transmembrane region" description="Helical" evidence="6">
    <location>
        <begin position="526"/>
        <end position="544"/>
    </location>
</feature>
<dbReference type="Gene3D" id="1.20.1250.20">
    <property type="entry name" value="MFS general substrate transporter like domains"/>
    <property type="match status" value="1"/>
</dbReference>
<dbReference type="GeneID" id="37013409"/>
<dbReference type="GO" id="GO:0005886">
    <property type="term" value="C:plasma membrane"/>
    <property type="evidence" value="ECO:0007669"/>
    <property type="project" value="TreeGrafter"/>
</dbReference>
<keyword evidence="3 6" id="KW-1133">Transmembrane helix</keyword>
<evidence type="ECO:0000256" key="1">
    <source>
        <dbReference type="ARBA" id="ARBA00004141"/>
    </source>
</evidence>
<dbReference type="CDD" id="cd17323">
    <property type="entry name" value="MFS_Tpo1_MDR_like"/>
    <property type="match status" value="1"/>
</dbReference>
<dbReference type="AlphaFoldDB" id="A0A316UCS3"/>
<dbReference type="OrthoDB" id="9986881at2759"/>
<dbReference type="InterPro" id="IPR011701">
    <property type="entry name" value="MFS"/>
</dbReference>
<dbReference type="GO" id="GO:0022857">
    <property type="term" value="F:transmembrane transporter activity"/>
    <property type="evidence" value="ECO:0007669"/>
    <property type="project" value="InterPro"/>
</dbReference>
<keyword evidence="9" id="KW-1185">Reference proteome</keyword>
<feature type="transmembrane region" description="Helical" evidence="6">
    <location>
        <begin position="299"/>
        <end position="320"/>
    </location>
</feature>